<evidence type="ECO:0000313" key="2">
    <source>
        <dbReference type="Proteomes" id="UP000009022"/>
    </source>
</evidence>
<dbReference type="KEGG" id="tad:TRIADDRAFT_52073"/>
<protein>
    <submittedName>
        <fullName evidence="1">Uncharacterized protein</fullName>
    </submittedName>
</protein>
<dbReference type="InParanoid" id="B3RLP3"/>
<dbReference type="RefSeq" id="XP_002108764.1">
    <property type="nucleotide sequence ID" value="XM_002108728.1"/>
</dbReference>
<dbReference type="EMBL" id="DS985241">
    <property type="protein sequence ID" value="EDV29562.1"/>
    <property type="molecule type" value="Genomic_DNA"/>
</dbReference>
<evidence type="ECO:0000313" key="1">
    <source>
        <dbReference type="EMBL" id="EDV29562.1"/>
    </source>
</evidence>
<reference evidence="1 2" key="1">
    <citation type="journal article" date="2008" name="Nature">
        <title>The Trichoplax genome and the nature of placozoans.</title>
        <authorList>
            <person name="Srivastava M."/>
            <person name="Begovic E."/>
            <person name="Chapman J."/>
            <person name="Putnam N.H."/>
            <person name="Hellsten U."/>
            <person name="Kawashima T."/>
            <person name="Kuo A."/>
            <person name="Mitros T."/>
            <person name="Salamov A."/>
            <person name="Carpenter M.L."/>
            <person name="Signorovitch A.Y."/>
            <person name="Moreno M.A."/>
            <person name="Kamm K."/>
            <person name="Grimwood J."/>
            <person name="Schmutz J."/>
            <person name="Shapiro H."/>
            <person name="Grigoriev I.V."/>
            <person name="Buss L.W."/>
            <person name="Schierwater B."/>
            <person name="Dellaporta S.L."/>
            <person name="Rokhsar D.S."/>
        </authorList>
    </citation>
    <scope>NUCLEOTIDE SEQUENCE [LARGE SCALE GENOMIC DNA]</scope>
    <source>
        <strain evidence="1 2">Grell-BS-1999</strain>
    </source>
</reference>
<name>B3RLP3_TRIAD</name>
<dbReference type="HOGENOM" id="CLU_2099969_0_0_1"/>
<dbReference type="CTD" id="6749978"/>
<organism evidence="1 2">
    <name type="scientific">Trichoplax adhaerens</name>
    <name type="common">Trichoplax reptans</name>
    <dbReference type="NCBI Taxonomy" id="10228"/>
    <lineage>
        <taxon>Eukaryota</taxon>
        <taxon>Metazoa</taxon>
        <taxon>Placozoa</taxon>
        <taxon>Uniplacotomia</taxon>
        <taxon>Trichoplacea</taxon>
        <taxon>Trichoplacidae</taxon>
        <taxon>Trichoplax</taxon>
    </lineage>
</organism>
<dbReference type="OrthoDB" id="10256463at2759"/>
<dbReference type="GeneID" id="6749978"/>
<proteinExistence type="predicted"/>
<dbReference type="PhylomeDB" id="B3RLP3"/>
<dbReference type="STRING" id="10228.B3RLP3"/>
<sequence length="116" mass="12966">MKGQTKEEASVVIDLENAGDREFFTEGNTDKSASQSSYDDKGTDIAGQVGKYAATQVLQQGQQQVRNALNFYANIDILRPYFDVEPIQVRDRLLRSLVPVKPSSMQQASFEYGDKL</sequence>
<dbReference type="Proteomes" id="UP000009022">
    <property type="component" value="Unassembled WGS sequence"/>
</dbReference>
<dbReference type="eggNOG" id="KOG3114">
    <property type="taxonomic scope" value="Eukaryota"/>
</dbReference>
<keyword evidence="2" id="KW-1185">Reference proteome</keyword>
<accession>B3RLP3</accession>
<gene>
    <name evidence="1" type="ORF">TRIADDRAFT_52073</name>
</gene>
<dbReference type="AlphaFoldDB" id="B3RLP3"/>